<evidence type="ECO:0000313" key="1">
    <source>
        <dbReference type="EMBL" id="MCD7448300.1"/>
    </source>
</evidence>
<name>A0ABS8RNA8_DATST</name>
<sequence>MPILPKPSIQEAFWTTILDFGSRVIRVVKDDSLSCLVGAVSCGVWYDEGEFAAGGGWFRRRSGGCCYLSRRSSGGVKGGGEERVLLFLVEAAVAREERRGETGRGGAVVE</sequence>
<accession>A0ABS8RNA8</accession>
<proteinExistence type="predicted"/>
<gene>
    <name evidence="1" type="ORF">HAX54_040414</name>
</gene>
<comment type="caution">
    <text evidence="1">The sequence shown here is derived from an EMBL/GenBank/DDBJ whole genome shotgun (WGS) entry which is preliminary data.</text>
</comment>
<dbReference type="Proteomes" id="UP000823775">
    <property type="component" value="Unassembled WGS sequence"/>
</dbReference>
<reference evidence="1 2" key="1">
    <citation type="journal article" date="2021" name="BMC Genomics">
        <title>Datura genome reveals duplications of psychoactive alkaloid biosynthetic genes and high mutation rate following tissue culture.</title>
        <authorList>
            <person name="Rajewski A."/>
            <person name="Carter-House D."/>
            <person name="Stajich J."/>
            <person name="Litt A."/>
        </authorList>
    </citation>
    <scope>NUCLEOTIDE SEQUENCE [LARGE SCALE GENOMIC DNA]</scope>
    <source>
        <strain evidence="1">AR-01</strain>
    </source>
</reference>
<keyword evidence="2" id="KW-1185">Reference proteome</keyword>
<dbReference type="EMBL" id="JACEIK010000057">
    <property type="protein sequence ID" value="MCD7448300.1"/>
    <property type="molecule type" value="Genomic_DNA"/>
</dbReference>
<organism evidence="1 2">
    <name type="scientific">Datura stramonium</name>
    <name type="common">Jimsonweed</name>
    <name type="synonym">Common thornapple</name>
    <dbReference type="NCBI Taxonomy" id="4076"/>
    <lineage>
        <taxon>Eukaryota</taxon>
        <taxon>Viridiplantae</taxon>
        <taxon>Streptophyta</taxon>
        <taxon>Embryophyta</taxon>
        <taxon>Tracheophyta</taxon>
        <taxon>Spermatophyta</taxon>
        <taxon>Magnoliopsida</taxon>
        <taxon>eudicotyledons</taxon>
        <taxon>Gunneridae</taxon>
        <taxon>Pentapetalae</taxon>
        <taxon>asterids</taxon>
        <taxon>lamiids</taxon>
        <taxon>Solanales</taxon>
        <taxon>Solanaceae</taxon>
        <taxon>Solanoideae</taxon>
        <taxon>Datureae</taxon>
        <taxon>Datura</taxon>
    </lineage>
</organism>
<protein>
    <submittedName>
        <fullName evidence="1">Uncharacterized protein</fullName>
    </submittedName>
</protein>
<evidence type="ECO:0000313" key="2">
    <source>
        <dbReference type="Proteomes" id="UP000823775"/>
    </source>
</evidence>